<dbReference type="InterPro" id="IPR018484">
    <property type="entry name" value="FGGY_N"/>
</dbReference>
<comment type="similarity">
    <text evidence="1">Belongs to the FGGY kinase family.</text>
</comment>
<keyword evidence="2" id="KW-0808">Transferase</keyword>
<dbReference type="EMBL" id="QUWK01000009">
    <property type="protein sequence ID" value="RFU94505.1"/>
    <property type="molecule type" value="Genomic_DNA"/>
</dbReference>
<dbReference type="GO" id="GO:0016301">
    <property type="term" value="F:kinase activity"/>
    <property type="evidence" value="ECO:0007669"/>
    <property type="project" value="UniProtKB-KW"/>
</dbReference>
<evidence type="ECO:0000256" key="2">
    <source>
        <dbReference type="ARBA" id="ARBA00022679"/>
    </source>
</evidence>
<keyword evidence="6" id="KW-1185">Reference proteome</keyword>
<dbReference type="Proteomes" id="UP000264002">
    <property type="component" value="Unassembled WGS sequence"/>
</dbReference>
<dbReference type="GO" id="GO:0005975">
    <property type="term" value="P:carbohydrate metabolic process"/>
    <property type="evidence" value="ECO:0007669"/>
    <property type="project" value="InterPro"/>
</dbReference>
<organism evidence="5 6">
    <name type="scientific">Sphaerochaeta halotolerans</name>
    <dbReference type="NCBI Taxonomy" id="2293840"/>
    <lineage>
        <taxon>Bacteria</taxon>
        <taxon>Pseudomonadati</taxon>
        <taxon>Spirochaetota</taxon>
        <taxon>Spirochaetia</taxon>
        <taxon>Spirochaetales</taxon>
        <taxon>Sphaerochaetaceae</taxon>
        <taxon>Sphaerochaeta</taxon>
    </lineage>
</organism>
<evidence type="ECO:0000313" key="6">
    <source>
        <dbReference type="Proteomes" id="UP000264002"/>
    </source>
</evidence>
<feature type="domain" description="Carbohydrate kinase FGGY N-terminal" evidence="4">
    <location>
        <begin position="21"/>
        <end position="255"/>
    </location>
</feature>
<dbReference type="AlphaFoldDB" id="A0A372MFF6"/>
<evidence type="ECO:0000256" key="1">
    <source>
        <dbReference type="ARBA" id="ARBA00009156"/>
    </source>
</evidence>
<protein>
    <recommendedName>
        <fullName evidence="4">Carbohydrate kinase FGGY N-terminal domain-containing protein</fullName>
    </recommendedName>
</protein>
<dbReference type="CDD" id="cd07777">
    <property type="entry name" value="ASKHA_NBD_FGGY_SHK"/>
    <property type="match status" value="1"/>
</dbReference>
<dbReference type="PANTHER" id="PTHR43095">
    <property type="entry name" value="SUGAR KINASE"/>
    <property type="match status" value="1"/>
</dbReference>
<keyword evidence="3" id="KW-0418">Kinase</keyword>
<reference evidence="6" key="1">
    <citation type="submission" date="2018-08" db="EMBL/GenBank/DDBJ databases">
        <authorList>
            <person name="Grouzdev D.S."/>
            <person name="Krutkina M.S."/>
        </authorList>
    </citation>
    <scope>NUCLEOTIDE SEQUENCE [LARGE SCALE GENOMIC DNA]</scope>
    <source>
        <strain evidence="6">4-11</strain>
    </source>
</reference>
<dbReference type="InterPro" id="IPR050406">
    <property type="entry name" value="FGGY_Carb_Kinase"/>
</dbReference>
<evidence type="ECO:0000259" key="4">
    <source>
        <dbReference type="Pfam" id="PF00370"/>
    </source>
</evidence>
<gene>
    <name evidence="5" type="ORF">DYP60_09925</name>
</gene>
<dbReference type="SUPFAM" id="SSF53067">
    <property type="entry name" value="Actin-like ATPase domain"/>
    <property type="match status" value="1"/>
</dbReference>
<reference evidence="5 6" key="2">
    <citation type="submission" date="2018-09" db="EMBL/GenBank/DDBJ databases">
        <title>Genome of Sphaerochaeta halotolerans strain 4-11.</title>
        <authorList>
            <person name="Nazina T.N."/>
            <person name="Sokolova D.S."/>
        </authorList>
    </citation>
    <scope>NUCLEOTIDE SEQUENCE [LARGE SCALE GENOMIC DNA]</scope>
    <source>
        <strain evidence="5 6">4-11</strain>
    </source>
</reference>
<dbReference type="RefSeq" id="WP_117330842.1">
    <property type="nucleotide sequence ID" value="NZ_QUWK01000009.1"/>
</dbReference>
<dbReference type="Pfam" id="PF00370">
    <property type="entry name" value="FGGY_N"/>
    <property type="match status" value="1"/>
</dbReference>
<evidence type="ECO:0000256" key="3">
    <source>
        <dbReference type="ARBA" id="ARBA00022777"/>
    </source>
</evidence>
<evidence type="ECO:0000313" key="5">
    <source>
        <dbReference type="EMBL" id="RFU94505.1"/>
    </source>
</evidence>
<sequence>MINAKDILQTESQFVEIGRHAIGIDIGTSTICFTIFDIDTLSVISMRNTDNTSSINHSDPRAHEQNPSKIWEIIENLFLQSKEELSLVRIIAITGQMHGAILLDDDNIPVSNLLTWRDARYSVGQASKDFGKMNGCTLHVGYGANSISRMLRTQGGDTPGRKICSIESFIMGKLCGNFCVDESLAASFGCFDIVNKCWNEEQLEEMGINRSLFGYVFPSCVPVAKILPANSKRYGLSLDATVFAPIGDNQASVIGATGFLNTGVVNIGTSGQLSVPCSSMLYSKSIEVRPLLETGFLQVYSSLCGGWSYAYLKDFCKDLLAKFGFSLSDGQVYAVLDSLAVDSFESEGLVVDTRFLGTREDSLLRGEICEIDTQNLNISNLAVGFIQGIVRELHPPAIRLDSISFIVASGNSVRKSPIMKRAIEQEFGCVCMEPPFLEEASVGAVLGCLANIEGKERIQAFYQKHFEKNETTENTMRTILYSNY</sequence>
<dbReference type="InterPro" id="IPR043129">
    <property type="entry name" value="ATPase_NBD"/>
</dbReference>
<dbReference type="Gene3D" id="3.30.420.40">
    <property type="match status" value="1"/>
</dbReference>
<name>A0A372MFF6_9SPIR</name>
<comment type="caution">
    <text evidence="5">The sequence shown here is derived from an EMBL/GenBank/DDBJ whole genome shotgun (WGS) entry which is preliminary data.</text>
</comment>
<proteinExistence type="inferred from homology"/>
<dbReference type="PANTHER" id="PTHR43095:SF5">
    <property type="entry name" value="XYLULOSE KINASE"/>
    <property type="match status" value="1"/>
</dbReference>
<accession>A0A372MFF6</accession>